<dbReference type="PANTHER" id="PTHR33164:SF105">
    <property type="entry name" value="TRANSCRIPTIONAL REPRESSOR PROTEIN-RELATED"/>
    <property type="match status" value="1"/>
</dbReference>
<organism evidence="2 3">
    <name type="scientific">Pelosinus propionicus DSM 13327</name>
    <dbReference type="NCBI Taxonomy" id="1123291"/>
    <lineage>
        <taxon>Bacteria</taxon>
        <taxon>Bacillati</taxon>
        <taxon>Bacillota</taxon>
        <taxon>Negativicutes</taxon>
        <taxon>Selenomonadales</taxon>
        <taxon>Sporomusaceae</taxon>
        <taxon>Pelosinus</taxon>
    </lineage>
</organism>
<dbReference type="AlphaFoldDB" id="A0A1I4PM27"/>
<dbReference type="PROSITE" id="PS50995">
    <property type="entry name" value="HTH_MARR_2"/>
    <property type="match status" value="1"/>
</dbReference>
<keyword evidence="2" id="KW-0238">DNA-binding</keyword>
<reference evidence="3" key="1">
    <citation type="submission" date="2016-10" db="EMBL/GenBank/DDBJ databases">
        <authorList>
            <person name="Varghese N."/>
            <person name="Submissions S."/>
        </authorList>
    </citation>
    <scope>NUCLEOTIDE SEQUENCE [LARGE SCALE GENOMIC DNA]</scope>
    <source>
        <strain evidence="3">DSM 13327</strain>
    </source>
</reference>
<dbReference type="Proteomes" id="UP000199520">
    <property type="component" value="Unassembled WGS sequence"/>
</dbReference>
<dbReference type="InterPro" id="IPR036388">
    <property type="entry name" value="WH-like_DNA-bd_sf"/>
</dbReference>
<dbReference type="Pfam" id="PF12802">
    <property type="entry name" value="MarR_2"/>
    <property type="match status" value="1"/>
</dbReference>
<dbReference type="SMART" id="SM00347">
    <property type="entry name" value="HTH_MARR"/>
    <property type="match status" value="1"/>
</dbReference>
<evidence type="ECO:0000313" key="2">
    <source>
        <dbReference type="EMBL" id="SFM28901.1"/>
    </source>
</evidence>
<dbReference type="STRING" id="1123291.SAMN04490355_106714"/>
<dbReference type="PANTHER" id="PTHR33164">
    <property type="entry name" value="TRANSCRIPTIONAL REGULATOR, MARR FAMILY"/>
    <property type="match status" value="1"/>
</dbReference>
<dbReference type="GO" id="GO:0006950">
    <property type="term" value="P:response to stress"/>
    <property type="evidence" value="ECO:0007669"/>
    <property type="project" value="TreeGrafter"/>
</dbReference>
<evidence type="ECO:0000313" key="3">
    <source>
        <dbReference type="Proteomes" id="UP000199520"/>
    </source>
</evidence>
<gene>
    <name evidence="2" type="ORF">SAMN04490355_106714</name>
</gene>
<dbReference type="SUPFAM" id="SSF46785">
    <property type="entry name" value="Winged helix' DNA-binding domain"/>
    <property type="match status" value="1"/>
</dbReference>
<dbReference type="InterPro" id="IPR036390">
    <property type="entry name" value="WH_DNA-bd_sf"/>
</dbReference>
<evidence type="ECO:0000259" key="1">
    <source>
        <dbReference type="PROSITE" id="PS50995"/>
    </source>
</evidence>
<dbReference type="InterPro" id="IPR000835">
    <property type="entry name" value="HTH_MarR-typ"/>
</dbReference>
<dbReference type="GO" id="GO:0003700">
    <property type="term" value="F:DNA-binding transcription factor activity"/>
    <property type="evidence" value="ECO:0007669"/>
    <property type="project" value="InterPro"/>
</dbReference>
<dbReference type="InterPro" id="IPR039422">
    <property type="entry name" value="MarR/SlyA-like"/>
</dbReference>
<sequence>MIAKENLKTPSVCNCTNMRRASRALTQFYDKSLESSGGLKITQYSLLNHLKRLGPLTMNELSQAIRLERTTLVRNLKPLEKMGLVGMTAEENSHARRVHITESGQAILAAAAPYWAQAQQAVDELFTPEELDVFKKALQKIESLRF</sequence>
<dbReference type="EMBL" id="FOTS01000067">
    <property type="protein sequence ID" value="SFM28901.1"/>
    <property type="molecule type" value="Genomic_DNA"/>
</dbReference>
<keyword evidence="3" id="KW-1185">Reference proteome</keyword>
<dbReference type="PRINTS" id="PR00598">
    <property type="entry name" value="HTHMARR"/>
</dbReference>
<protein>
    <submittedName>
        <fullName evidence="2">DNA-binding transcriptional regulator, MarR family</fullName>
    </submittedName>
</protein>
<dbReference type="Gene3D" id="1.10.10.10">
    <property type="entry name" value="Winged helix-like DNA-binding domain superfamily/Winged helix DNA-binding domain"/>
    <property type="match status" value="1"/>
</dbReference>
<dbReference type="GO" id="GO:0003677">
    <property type="term" value="F:DNA binding"/>
    <property type="evidence" value="ECO:0007669"/>
    <property type="project" value="UniProtKB-KW"/>
</dbReference>
<feature type="domain" description="HTH marR-type" evidence="1">
    <location>
        <begin position="11"/>
        <end position="143"/>
    </location>
</feature>
<accession>A0A1I4PM27</accession>
<name>A0A1I4PM27_9FIRM</name>
<proteinExistence type="predicted"/>